<evidence type="ECO:0000256" key="3">
    <source>
        <dbReference type="ARBA" id="ARBA00022771"/>
    </source>
</evidence>
<proteinExistence type="predicted"/>
<evidence type="ECO:0000313" key="9">
    <source>
        <dbReference type="Proteomes" id="UP001174136"/>
    </source>
</evidence>
<protein>
    <submittedName>
        <fullName evidence="8">AC transposase</fullName>
    </submittedName>
</protein>
<evidence type="ECO:0000259" key="7">
    <source>
        <dbReference type="Pfam" id="PF10683"/>
    </source>
</evidence>
<evidence type="ECO:0000313" key="8">
    <source>
        <dbReference type="EMBL" id="KAK0134083.1"/>
    </source>
</evidence>
<evidence type="ECO:0000256" key="4">
    <source>
        <dbReference type="ARBA" id="ARBA00022833"/>
    </source>
</evidence>
<dbReference type="GO" id="GO:0008270">
    <property type="term" value="F:zinc ion binding"/>
    <property type="evidence" value="ECO:0007669"/>
    <property type="project" value="UniProtKB-KW"/>
</dbReference>
<dbReference type="Pfam" id="PF10683">
    <property type="entry name" value="DBD_Tnp_Hermes"/>
    <property type="match status" value="1"/>
</dbReference>
<feature type="domain" description="Hermes trasposase DNA-binding" evidence="7">
    <location>
        <begin position="22"/>
        <end position="64"/>
    </location>
</feature>
<keyword evidence="5" id="KW-0539">Nucleus</keyword>
<keyword evidence="3" id="KW-0863">Zinc-finger</keyword>
<comment type="subcellular location">
    <subcellularLocation>
        <location evidence="1">Nucleus</location>
    </subcellularLocation>
</comment>
<dbReference type="PANTHER" id="PTHR46481">
    <property type="entry name" value="ZINC FINGER BED DOMAIN-CONTAINING PROTEIN 4"/>
    <property type="match status" value="1"/>
</dbReference>
<keyword evidence="9" id="KW-1185">Reference proteome</keyword>
<evidence type="ECO:0000256" key="1">
    <source>
        <dbReference type="ARBA" id="ARBA00004123"/>
    </source>
</evidence>
<gene>
    <name evidence="8" type="primary">TRA1_5</name>
    <name evidence="8" type="ORF">N1851_030358</name>
</gene>
<dbReference type="InterPro" id="IPR018473">
    <property type="entry name" value="Hermes_transposase_DNA-db"/>
</dbReference>
<dbReference type="InterPro" id="IPR052035">
    <property type="entry name" value="ZnF_BED_domain_contain"/>
</dbReference>
<dbReference type="Gene3D" id="1.10.10.1070">
    <property type="entry name" value="Zinc finger, BED domain-containing"/>
    <property type="match status" value="1"/>
</dbReference>
<keyword evidence="4" id="KW-0862">Zinc</keyword>
<dbReference type="EMBL" id="JAOPHQ010005745">
    <property type="protein sequence ID" value="KAK0134083.1"/>
    <property type="molecule type" value="Genomic_DNA"/>
</dbReference>
<dbReference type="SUPFAM" id="SSF140996">
    <property type="entry name" value="Hermes dimerisation domain"/>
    <property type="match status" value="1"/>
</dbReference>
<dbReference type="Proteomes" id="UP001174136">
    <property type="component" value="Unassembled WGS sequence"/>
</dbReference>
<dbReference type="AlphaFoldDB" id="A0AA47M5G1"/>
<dbReference type="PANTHER" id="PTHR46481:SF10">
    <property type="entry name" value="ZINC FINGER BED DOMAIN-CONTAINING PROTEIN 39"/>
    <property type="match status" value="1"/>
</dbReference>
<comment type="caution">
    <text evidence="8">The sequence shown here is derived from an EMBL/GenBank/DDBJ whole genome shotgun (WGS) entry which is preliminary data.</text>
</comment>
<name>A0AA47M5G1_MERPO</name>
<evidence type="ECO:0000256" key="6">
    <source>
        <dbReference type="SAM" id="MobiDB-lite"/>
    </source>
</evidence>
<evidence type="ECO:0000256" key="5">
    <source>
        <dbReference type="ARBA" id="ARBA00023242"/>
    </source>
</evidence>
<feature type="region of interest" description="Disordered" evidence="6">
    <location>
        <begin position="1"/>
        <end position="27"/>
    </location>
</feature>
<evidence type="ECO:0000256" key="2">
    <source>
        <dbReference type="ARBA" id="ARBA00022723"/>
    </source>
</evidence>
<reference evidence="8" key="1">
    <citation type="journal article" date="2023" name="Front. Mar. Sci.">
        <title>A new Merluccius polli reference genome to investigate the effects of global change in West African waters.</title>
        <authorList>
            <person name="Mateo J.L."/>
            <person name="Blanco-Fernandez C."/>
            <person name="Garcia-Vazquez E."/>
            <person name="Machado-Schiaffino G."/>
        </authorList>
    </citation>
    <scope>NUCLEOTIDE SEQUENCE</scope>
    <source>
        <strain evidence="8">C29</strain>
        <tissue evidence="8">Fin</tissue>
    </source>
</reference>
<dbReference type="GO" id="GO:0005634">
    <property type="term" value="C:nucleus"/>
    <property type="evidence" value="ECO:0007669"/>
    <property type="project" value="UniProtKB-SubCell"/>
</dbReference>
<organism evidence="8 9">
    <name type="scientific">Merluccius polli</name>
    <name type="common">Benguela hake</name>
    <name type="synonym">Merluccius cadenati</name>
    <dbReference type="NCBI Taxonomy" id="89951"/>
    <lineage>
        <taxon>Eukaryota</taxon>
        <taxon>Metazoa</taxon>
        <taxon>Chordata</taxon>
        <taxon>Craniata</taxon>
        <taxon>Vertebrata</taxon>
        <taxon>Euteleostomi</taxon>
        <taxon>Actinopterygii</taxon>
        <taxon>Neopterygii</taxon>
        <taxon>Teleostei</taxon>
        <taxon>Neoteleostei</taxon>
        <taxon>Acanthomorphata</taxon>
        <taxon>Zeiogadaria</taxon>
        <taxon>Gadariae</taxon>
        <taxon>Gadiformes</taxon>
        <taxon>Gadoidei</taxon>
        <taxon>Merlucciidae</taxon>
        <taxon>Merluccius</taxon>
    </lineage>
</organism>
<sequence length="122" mass="13937">MAVKQDHGGSARIHENLRDEKTQELRGRSVMDRKQELDEALNMIVEDLQPFSIVDDKGFKNFVALLDPTYPLPSRQALKNMVVQKYEEEKTKAKAVMQSVEAVSLTCDMWTSINMEEHLAVT</sequence>
<keyword evidence="2" id="KW-0479">Metal-binding</keyword>
<accession>A0AA47M5G1</accession>